<organism evidence="1 2">
    <name type="scientific">Cupriavidus taiwanensis</name>
    <dbReference type="NCBI Taxonomy" id="164546"/>
    <lineage>
        <taxon>Bacteria</taxon>
        <taxon>Pseudomonadati</taxon>
        <taxon>Pseudomonadota</taxon>
        <taxon>Betaproteobacteria</taxon>
        <taxon>Burkholderiales</taxon>
        <taxon>Burkholderiaceae</taxon>
        <taxon>Cupriavidus</taxon>
    </lineage>
</organism>
<comment type="caution">
    <text evidence="1">The sequence shown here is derived from an EMBL/GenBank/DDBJ whole genome shotgun (WGS) entry which is preliminary data.</text>
</comment>
<evidence type="ECO:0000313" key="2">
    <source>
        <dbReference type="Proteomes" id="UP000256780"/>
    </source>
</evidence>
<dbReference type="Proteomes" id="UP000256780">
    <property type="component" value="Chromosome CBM2587_a"/>
</dbReference>
<accession>A0A975X0E0</accession>
<reference evidence="1 2" key="1">
    <citation type="submission" date="2018-01" db="EMBL/GenBank/DDBJ databases">
        <authorList>
            <person name="Clerissi C."/>
        </authorList>
    </citation>
    <scope>NUCLEOTIDE SEQUENCE [LARGE SCALE GENOMIC DNA]</scope>
    <source>
        <strain evidence="1">Cupriavidus sp. LMG 19464</strain>
    </source>
</reference>
<name>A0A975X0E0_9BURK</name>
<dbReference type="EMBL" id="OFSQ01000012">
    <property type="protein sequence ID" value="SOY50081.1"/>
    <property type="molecule type" value="Genomic_DNA"/>
</dbReference>
<protein>
    <submittedName>
        <fullName evidence="1">Uncharacterized protein</fullName>
    </submittedName>
</protein>
<dbReference type="AlphaFoldDB" id="A0A975X0E0"/>
<sequence length="71" mass="7976">MTVWYHEERPGCVGESPSWSRHRILIPAFEGSNPSSPAITSYSVLTEHDIFQVTGFAGDTKLPQQQDRCPE</sequence>
<proteinExistence type="predicted"/>
<evidence type="ECO:0000313" key="1">
    <source>
        <dbReference type="EMBL" id="SOY50081.1"/>
    </source>
</evidence>
<gene>
    <name evidence="1" type="ORF">CBM2587_A20212</name>
</gene>